<sequence length="172" mass="19936">MENWTNLYKELTEILQDKMPEILWIDLWHNQVNFLQDEHPFRTPAVFLSFRTLGTQDLGMLQQEINLQVDFYLFYETFADTYNGAFNQESALEFLHSMDELHTTFHGLSGKNFSAMRRIGFAPEDTGGAGNLYRISFSCIMQDTGAMKEMEERVVTAQLVNDMGDNEFVIIP</sequence>
<accession>A0A8S5RTM4</accession>
<name>A0A8S5RTM4_9CAUD</name>
<protein>
    <submittedName>
        <fullName evidence="1">Uncharacterized protein</fullName>
    </submittedName>
</protein>
<proteinExistence type="predicted"/>
<reference evidence="1" key="1">
    <citation type="journal article" date="2021" name="Proc. Natl. Acad. Sci. U.S.A.">
        <title>A Catalog of Tens of Thousands of Viruses from Human Metagenomes Reveals Hidden Associations with Chronic Diseases.</title>
        <authorList>
            <person name="Tisza M.J."/>
            <person name="Buck C.B."/>
        </authorList>
    </citation>
    <scope>NUCLEOTIDE SEQUENCE</scope>
    <source>
        <strain evidence="1">CtQV19</strain>
    </source>
</reference>
<evidence type="ECO:0000313" key="1">
    <source>
        <dbReference type="EMBL" id="DAE92508.1"/>
    </source>
</evidence>
<organism evidence="1">
    <name type="scientific">Myoviridae sp. ctQV19</name>
    <dbReference type="NCBI Taxonomy" id="2827607"/>
    <lineage>
        <taxon>Viruses</taxon>
        <taxon>Duplodnaviria</taxon>
        <taxon>Heunggongvirae</taxon>
        <taxon>Uroviricota</taxon>
        <taxon>Caudoviricetes</taxon>
    </lineage>
</organism>
<dbReference type="EMBL" id="BK057801">
    <property type="protein sequence ID" value="DAE92508.1"/>
    <property type="molecule type" value="Genomic_DNA"/>
</dbReference>